<sequence length="417" mass="47998">MDTLKWSLGFANGAYVGSRGRSGGLALLWRREVNVEIHPYSQYHMDAIIKEDGKEWRFSGIYGEPHTELRDKTWSVLRYLIAQNDLPWLCASDFNEIAHREEYIGPGGRTKLQMIKFRECLDDCDLQDLGFIGYPYTWSNGREGDAKVHVRLDKAYASAGLMDLFLHAVVYHIMTEESDHLALVIELGTTVQHPRRRVGHTSQYEEMWKRHENYQDMFEDAWKSSTPFDGNACGLWRKLKEVSAHMQTWSREVFGSVRKEIKIYVFLEATRDNFQALQSVLHRYEACSGQKVNLHKSSIFFGKGCHTERKEELKQIMGIQSEALNEKYLGLSTAVGRSKNGAFKHILERARGKVQGWKQCLSKSRKEALAKSVLQAVSACTMNCFRLTQELCNKLESIAANFWWGMKEGKKKVHLVN</sequence>
<reference evidence="1" key="2">
    <citation type="submission" date="2025-09" db="UniProtKB">
        <authorList>
            <consortium name="EnsemblPlants"/>
        </authorList>
    </citation>
    <scope>IDENTIFICATION</scope>
</reference>
<evidence type="ECO:0000313" key="2">
    <source>
        <dbReference type="Proteomes" id="UP001732700"/>
    </source>
</evidence>
<keyword evidence="2" id="KW-1185">Reference proteome</keyword>
<proteinExistence type="predicted"/>
<reference evidence="1" key="1">
    <citation type="submission" date="2021-05" db="EMBL/GenBank/DDBJ databases">
        <authorList>
            <person name="Scholz U."/>
            <person name="Mascher M."/>
            <person name="Fiebig A."/>
        </authorList>
    </citation>
    <scope>NUCLEOTIDE SEQUENCE [LARGE SCALE GENOMIC DNA]</scope>
</reference>
<accession>A0ACD5ZUT1</accession>
<evidence type="ECO:0000313" key="1">
    <source>
        <dbReference type="EnsemblPlants" id="AVESA.00010b.r2.7AG1232400.1.CDS"/>
    </source>
</evidence>
<name>A0ACD5ZUT1_AVESA</name>
<protein>
    <submittedName>
        <fullName evidence="1">Uncharacterized protein</fullName>
    </submittedName>
</protein>
<organism evidence="1 2">
    <name type="scientific">Avena sativa</name>
    <name type="common">Oat</name>
    <dbReference type="NCBI Taxonomy" id="4498"/>
    <lineage>
        <taxon>Eukaryota</taxon>
        <taxon>Viridiplantae</taxon>
        <taxon>Streptophyta</taxon>
        <taxon>Embryophyta</taxon>
        <taxon>Tracheophyta</taxon>
        <taxon>Spermatophyta</taxon>
        <taxon>Magnoliopsida</taxon>
        <taxon>Liliopsida</taxon>
        <taxon>Poales</taxon>
        <taxon>Poaceae</taxon>
        <taxon>BOP clade</taxon>
        <taxon>Pooideae</taxon>
        <taxon>Poodae</taxon>
        <taxon>Poeae</taxon>
        <taxon>Poeae Chloroplast Group 1 (Aveneae type)</taxon>
        <taxon>Aveninae</taxon>
        <taxon>Avena</taxon>
    </lineage>
</organism>
<dbReference type="Proteomes" id="UP001732700">
    <property type="component" value="Chromosome 7A"/>
</dbReference>
<dbReference type="EnsemblPlants" id="AVESA.00010b.r2.7AG1232400.1">
    <property type="protein sequence ID" value="AVESA.00010b.r2.7AG1232400.1.CDS"/>
    <property type="gene ID" value="AVESA.00010b.r2.7AG1232400"/>
</dbReference>